<dbReference type="InterPro" id="IPR017441">
    <property type="entry name" value="Protein_kinase_ATP_BS"/>
</dbReference>
<accession>A0A5C5ZIA8</accession>
<feature type="binding site" evidence="7">
    <location>
        <position position="172"/>
    </location>
    <ligand>
        <name>ATP</name>
        <dbReference type="ChEBI" id="CHEBI:30616"/>
    </ligand>
</feature>
<comment type="caution">
    <text evidence="10">The sequence shown here is derived from an EMBL/GenBank/DDBJ whole genome shotgun (WGS) entry which is preliminary data.</text>
</comment>
<dbReference type="CDD" id="cd14014">
    <property type="entry name" value="STKc_PknB_like"/>
    <property type="match status" value="1"/>
</dbReference>
<protein>
    <recommendedName>
        <fullName evidence="1">non-specific serine/threonine protein kinase</fullName>
        <ecNumber evidence="1">2.7.11.1</ecNumber>
    </recommendedName>
</protein>
<feature type="domain" description="Protein kinase" evidence="9">
    <location>
        <begin position="143"/>
        <end position="403"/>
    </location>
</feature>
<dbReference type="InterPro" id="IPR008271">
    <property type="entry name" value="Ser/Thr_kinase_AS"/>
</dbReference>
<dbReference type="Pfam" id="PF00069">
    <property type="entry name" value="Pkinase"/>
    <property type="match status" value="1"/>
</dbReference>
<evidence type="ECO:0000313" key="11">
    <source>
        <dbReference type="Proteomes" id="UP000315440"/>
    </source>
</evidence>
<keyword evidence="8" id="KW-1133">Transmembrane helix</keyword>
<evidence type="ECO:0000259" key="9">
    <source>
        <dbReference type="PROSITE" id="PS50011"/>
    </source>
</evidence>
<sequence length="684" mass="75050">MDQQASSNQPRASLETLRLVDEACDRYEALCREGPAPDLAPHLQAVPEGARDALRAELEAIRDAYRAATEDPGEGKTVAYKRTKRSTSGGLQIRCPHCENALELLADAPLEEITCDACGSNFSLVDQGDDERSMRPLQRIGRFDLVSRLGLGGFGSVWKAYDAELDRVVAVKIPRRGQLLPHEMELFFREARAAAQLAHPHIVPVHEVGRDGETIFIVSELIRGEPLSDRIKGRKHSPRETAELLAVVADALDYAHERGVVHRDLKPSNVMIDDGGRPYLMDFGLAKRETGEITMTVEGQVLGTPAYMSPEQAGGQVKWVDRRSDVYSLGVMLFQMLSGELPFRGTAQSQIQQRLVDEAPNLRRLDLRAPLDLATLTAKCMEREQSRRYATAREVADELRRYLRGEPIHARPLSPLARAGRWSRRNPALAGVAALTAVLAVAGPTAAVVINSQRAEIARQLAARDRTIVGFEEELDRSGAESARLRARLDAILAADPGAERELAGWRETLIEDFLDRRYDSLSQKYSDESLAPAERAEGNRALADLLVALNQASRAAPHLKAAAKAWEQMAVAGQGGAETRVALAATLYELAAIERDAGELKLAQAHYEKALALRNGLAAEAPESLELGIDRFESLLTARAQGLADSSAVRLEASDEQRKRVERLLDEPGADLQDAASLLLERR</sequence>
<evidence type="ECO:0000313" key="10">
    <source>
        <dbReference type="EMBL" id="TWT86541.1"/>
    </source>
</evidence>
<keyword evidence="4 7" id="KW-0547">Nucleotide-binding</keyword>
<evidence type="ECO:0000256" key="4">
    <source>
        <dbReference type="ARBA" id="ARBA00022741"/>
    </source>
</evidence>
<keyword evidence="8" id="KW-0812">Transmembrane</keyword>
<keyword evidence="2" id="KW-0723">Serine/threonine-protein kinase</keyword>
<proteinExistence type="predicted"/>
<evidence type="ECO:0000256" key="6">
    <source>
        <dbReference type="ARBA" id="ARBA00022840"/>
    </source>
</evidence>
<evidence type="ECO:0000256" key="8">
    <source>
        <dbReference type="SAM" id="Phobius"/>
    </source>
</evidence>
<dbReference type="InterPro" id="IPR011009">
    <property type="entry name" value="Kinase-like_dom_sf"/>
</dbReference>
<dbReference type="PROSITE" id="PS00108">
    <property type="entry name" value="PROTEIN_KINASE_ST"/>
    <property type="match status" value="1"/>
</dbReference>
<evidence type="ECO:0000256" key="7">
    <source>
        <dbReference type="PROSITE-ProRule" id="PRU10141"/>
    </source>
</evidence>
<organism evidence="10 11">
    <name type="scientific">Pseudobythopirellula maris</name>
    <dbReference type="NCBI Taxonomy" id="2527991"/>
    <lineage>
        <taxon>Bacteria</taxon>
        <taxon>Pseudomonadati</taxon>
        <taxon>Planctomycetota</taxon>
        <taxon>Planctomycetia</taxon>
        <taxon>Pirellulales</taxon>
        <taxon>Lacipirellulaceae</taxon>
        <taxon>Pseudobythopirellula</taxon>
    </lineage>
</organism>
<dbReference type="FunFam" id="1.10.510.10:FF:000021">
    <property type="entry name" value="Serine/threonine protein kinase"/>
    <property type="match status" value="1"/>
</dbReference>
<reference evidence="10 11" key="1">
    <citation type="submission" date="2019-02" db="EMBL/GenBank/DDBJ databases">
        <title>Deep-cultivation of Planctomycetes and their phenomic and genomic characterization uncovers novel biology.</title>
        <authorList>
            <person name="Wiegand S."/>
            <person name="Jogler M."/>
            <person name="Boedeker C."/>
            <person name="Pinto D."/>
            <person name="Vollmers J."/>
            <person name="Rivas-Marin E."/>
            <person name="Kohn T."/>
            <person name="Peeters S.H."/>
            <person name="Heuer A."/>
            <person name="Rast P."/>
            <person name="Oberbeckmann S."/>
            <person name="Bunk B."/>
            <person name="Jeske O."/>
            <person name="Meyerdierks A."/>
            <person name="Storesund J.E."/>
            <person name="Kallscheuer N."/>
            <person name="Luecker S."/>
            <person name="Lage O.M."/>
            <person name="Pohl T."/>
            <person name="Merkel B.J."/>
            <person name="Hornburger P."/>
            <person name="Mueller R.-W."/>
            <person name="Bruemmer F."/>
            <person name="Labrenz M."/>
            <person name="Spormann A.M."/>
            <person name="Op Den Camp H."/>
            <person name="Overmann J."/>
            <person name="Amann R."/>
            <person name="Jetten M.S.M."/>
            <person name="Mascher T."/>
            <person name="Medema M.H."/>
            <person name="Devos D.P."/>
            <person name="Kaster A.-K."/>
            <person name="Ovreas L."/>
            <person name="Rohde M."/>
            <person name="Galperin M.Y."/>
            <person name="Jogler C."/>
        </authorList>
    </citation>
    <scope>NUCLEOTIDE SEQUENCE [LARGE SCALE GENOMIC DNA]</scope>
    <source>
        <strain evidence="10 11">Mal64</strain>
    </source>
</reference>
<name>A0A5C5ZIA8_9BACT</name>
<dbReference type="GO" id="GO:0004674">
    <property type="term" value="F:protein serine/threonine kinase activity"/>
    <property type="evidence" value="ECO:0007669"/>
    <property type="project" value="UniProtKB-KW"/>
</dbReference>
<dbReference type="PROSITE" id="PS50011">
    <property type="entry name" value="PROTEIN_KINASE_DOM"/>
    <property type="match status" value="1"/>
</dbReference>
<keyword evidence="5 10" id="KW-0418">Kinase</keyword>
<dbReference type="EC" id="2.7.11.1" evidence="1"/>
<keyword evidence="11" id="KW-1185">Reference proteome</keyword>
<evidence type="ECO:0000256" key="1">
    <source>
        <dbReference type="ARBA" id="ARBA00012513"/>
    </source>
</evidence>
<keyword evidence="3 10" id="KW-0808">Transferase</keyword>
<evidence type="ECO:0000256" key="2">
    <source>
        <dbReference type="ARBA" id="ARBA00022527"/>
    </source>
</evidence>
<dbReference type="InterPro" id="IPR000719">
    <property type="entry name" value="Prot_kinase_dom"/>
</dbReference>
<dbReference type="PANTHER" id="PTHR43289">
    <property type="entry name" value="MITOGEN-ACTIVATED PROTEIN KINASE KINASE KINASE 20-RELATED"/>
    <property type="match status" value="1"/>
</dbReference>
<dbReference type="SUPFAM" id="SSF56112">
    <property type="entry name" value="Protein kinase-like (PK-like)"/>
    <property type="match status" value="1"/>
</dbReference>
<dbReference type="Gene3D" id="3.30.200.20">
    <property type="entry name" value="Phosphorylase Kinase, domain 1"/>
    <property type="match status" value="1"/>
</dbReference>
<dbReference type="GO" id="GO:0005524">
    <property type="term" value="F:ATP binding"/>
    <property type="evidence" value="ECO:0007669"/>
    <property type="project" value="UniProtKB-UniRule"/>
</dbReference>
<dbReference type="PROSITE" id="PS00107">
    <property type="entry name" value="PROTEIN_KINASE_ATP"/>
    <property type="match status" value="1"/>
</dbReference>
<dbReference type="EMBL" id="SJPQ01000004">
    <property type="protein sequence ID" value="TWT86541.1"/>
    <property type="molecule type" value="Genomic_DNA"/>
</dbReference>
<dbReference type="Proteomes" id="UP000315440">
    <property type="component" value="Unassembled WGS sequence"/>
</dbReference>
<keyword evidence="8" id="KW-0472">Membrane</keyword>
<dbReference type="PANTHER" id="PTHR43289:SF30">
    <property type="entry name" value="NON-SPECIFIC SERINE_THREONINE PROTEIN KINASE"/>
    <property type="match status" value="1"/>
</dbReference>
<dbReference type="AlphaFoldDB" id="A0A5C5ZIA8"/>
<gene>
    <name evidence="10" type="primary">prkC_9</name>
    <name evidence="10" type="ORF">Mal64_33670</name>
</gene>
<dbReference type="RefSeq" id="WP_197525836.1">
    <property type="nucleotide sequence ID" value="NZ_SJPQ01000004.1"/>
</dbReference>
<evidence type="ECO:0000256" key="5">
    <source>
        <dbReference type="ARBA" id="ARBA00022777"/>
    </source>
</evidence>
<evidence type="ECO:0000256" key="3">
    <source>
        <dbReference type="ARBA" id="ARBA00022679"/>
    </source>
</evidence>
<dbReference type="SMART" id="SM00220">
    <property type="entry name" value="S_TKc"/>
    <property type="match status" value="1"/>
</dbReference>
<keyword evidence="6 7" id="KW-0067">ATP-binding</keyword>
<dbReference type="Gene3D" id="1.10.510.10">
    <property type="entry name" value="Transferase(Phosphotransferase) domain 1"/>
    <property type="match status" value="1"/>
</dbReference>
<feature type="transmembrane region" description="Helical" evidence="8">
    <location>
        <begin position="428"/>
        <end position="450"/>
    </location>
</feature>